<name>V9VU09_9RHOB</name>
<protein>
    <submittedName>
        <fullName evidence="1">Uncharacterized protein</fullName>
    </submittedName>
</protein>
<dbReference type="HOGENOM" id="CLU_902535_0_0_5"/>
<dbReference type="PATRIC" id="fig|999552.6.peg.1211"/>
<dbReference type="Proteomes" id="UP000018780">
    <property type="component" value="Chromosome"/>
</dbReference>
<dbReference type="AlphaFoldDB" id="V9VU09"/>
<dbReference type="InterPro" id="IPR009380">
    <property type="entry name" value="DUF1036"/>
</dbReference>
<dbReference type="STRING" id="999552.METH_06015"/>
<reference evidence="1 2" key="1">
    <citation type="submission" date="2013-09" db="EMBL/GenBank/DDBJ databases">
        <authorList>
            <consortium name="DOE Joint Genome Institute"/>
            <person name="Klenk H.-P."/>
            <person name="Huntemann M."/>
            <person name="Han J."/>
            <person name="Chen A."/>
            <person name="Kyrpides N."/>
            <person name="Mavromatis K."/>
            <person name="Markowitz V."/>
            <person name="Palaniappan K."/>
            <person name="Ivanova N."/>
            <person name="Schaumberg A."/>
            <person name="Pati A."/>
            <person name="Liolios K."/>
            <person name="Nordberg H.P."/>
            <person name="Cantor M.N."/>
            <person name="Hua S.X."/>
            <person name="Woyke T."/>
        </authorList>
    </citation>
    <scope>NUCLEOTIDE SEQUENCE [LARGE SCALE GENOMIC DNA]</scope>
    <source>
        <strain evidence="1 2">DSM 14336</strain>
    </source>
</reference>
<evidence type="ECO:0000313" key="2">
    <source>
        <dbReference type="Proteomes" id="UP000018780"/>
    </source>
</evidence>
<proteinExistence type="predicted"/>
<dbReference type="Pfam" id="PF06282">
    <property type="entry name" value="DUF1036"/>
    <property type="match status" value="1"/>
</dbReference>
<dbReference type="KEGG" id="lmd:METH_06015"/>
<evidence type="ECO:0000313" key="1">
    <source>
        <dbReference type="EMBL" id="AHD00342.1"/>
    </source>
</evidence>
<keyword evidence="2" id="KW-1185">Reference proteome</keyword>
<gene>
    <name evidence="1" type="ORF">METH_06015</name>
</gene>
<sequence>MSLAIGYSSDGDWVSEGWWNIPAGACRTPVGGDLKIRYYYYRANASGAAFASGDYTFCTSPEPFTIHGDSQCGPRGYETQGFRKLDTGETATHFTLTLNAAADPPAAQAPVAQDPAPAQGITPGTYGEPYADDATLQGCSSDGPRECSFHAGGTKFLVRDDGRTPQFVFSVMETLDTGTPIVVEGDLEAIYDRTADVVLRDVSVRPWSEHDGLLNKLQGHWYSVDDPNAQFTVLGAERDNSYDGAYAGRDYLAVSEWCGGFEGSGPYLYAREEETGEDYCYVIDHVDHLELTLMYLPRGSILRYRKLE</sequence>
<dbReference type="EMBL" id="CP006773">
    <property type="protein sequence ID" value="AHD00342.1"/>
    <property type="molecule type" value="Genomic_DNA"/>
</dbReference>
<accession>V9VU09</accession>
<organism evidence="1 2">
    <name type="scientific">Leisingera methylohalidivorans DSM 14336</name>
    <dbReference type="NCBI Taxonomy" id="999552"/>
    <lineage>
        <taxon>Bacteria</taxon>
        <taxon>Pseudomonadati</taxon>
        <taxon>Pseudomonadota</taxon>
        <taxon>Alphaproteobacteria</taxon>
        <taxon>Rhodobacterales</taxon>
        <taxon>Roseobacteraceae</taxon>
        <taxon>Leisingera</taxon>
    </lineage>
</organism>